<dbReference type="CDD" id="cd01639">
    <property type="entry name" value="IMPase"/>
    <property type="match status" value="1"/>
</dbReference>
<feature type="binding site" evidence="8">
    <location>
        <position position="94"/>
    </location>
    <ligand>
        <name>Mg(2+)</name>
        <dbReference type="ChEBI" id="CHEBI:18420"/>
        <label>1</label>
        <note>catalytic</note>
    </ligand>
</feature>
<proteinExistence type="inferred from homology"/>
<comment type="caution">
    <text evidence="10">The sequence shown here is derived from an EMBL/GenBank/DDBJ whole genome shotgun (WGS) entry which is preliminary data.</text>
</comment>
<keyword evidence="7 8" id="KW-0460">Magnesium</keyword>
<reference evidence="10" key="1">
    <citation type="journal article" date="2023" name="G3 (Bethesda)">
        <title>Whole genome assemblies of Zophobas morio and Tenebrio molitor.</title>
        <authorList>
            <person name="Kaur S."/>
            <person name="Stinson S.A."/>
            <person name="diCenzo G.C."/>
        </authorList>
    </citation>
    <scope>NUCLEOTIDE SEQUENCE</scope>
    <source>
        <strain evidence="10">QUZm001</strain>
    </source>
</reference>
<dbReference type="PRINTS" id="PR00377">
    <property type="entry name" value="IMPHPHTASES"/>
</dbReference>
<feature type="binding site" evidence="8">
    <location>
        <position position="221"/>
    </location>
    <ligand>
        <name>Mg(2+)</name>
        <dbReference type="ChEBI" id="CHEBI:18420"/>
        <label>1</label>
        <note>catalytic</note>
    </ligand>
</feature>
<dbReference type="PANTHER" id="PTHR20854:SF4">
    <property type="entry name" value="INOSITOL-1-MONOPHOSPHATASE-RELATED"/>
    <property type="match status" value="1"/>
</dbReference>
<comment type="similarity">
    <text evidence="4 9">Belongs to the inositol monophosphatase superfamily.</text>
</comment>
<evidence type="ECO:0000256" key="9">
    <source>
        <dbReference type="RuleBase" id="RU364068"/>
    </source>
</evidence>
<comment type="pathway">
    <text evidence="3 9">Polyol metabolism; myo-inositol biosynthesis; myo-inositol from D-glucose 6-phosphate: step 2/2.</text>
</comment>
<evidence type="ECO:0000256" key="5">
    <source>
        <dbReference type="ARBA" id="ARBA00022723"/>
    </source>
</evidence>
<evidence type="ECO:0000256" key="3">
    <source>
        <dbReference type="ARBA" id="ARBA00005152"/>
    </source>
</evidence>
<dbReference type="FunFam" id="3.40.190.80:FF:000002">
    <property type="entry name" value="Inositol-1-monophosphatase"/>
    <property type="match status" value="1"/>
</dbReference>
<comment type="catalytic activity">
    <reaction evidence="1 9">
        <text>a myo-inositol phosphate + H2O = myo-inositol + phosphate</text>
        <dbReference type="Rhea" id="RHEA:24056"/>
        <dbReference type="ChEBI" id="CHEBI:15377"/>
        <dbReference type="ChEBI" id="CHEBI:17268"/>
        <dbReference type="ChEBI" id="CHEBI:43474"/>
        <dbReference type="ChEBI" id="CHEBI:84139"/>
        <dbReference type="EC" id="3.1.3.25"/>
    </reaction>
</comment>
<keyword evidence="6 9" id="KW-0378">Hydrolase</keyword>
<dbReference type="GO" id="GO:0046872">
    <property type="term" value="F:metal ion binding"/>
    <property type="evidence" value="ECO:0007669"/>
    <property type="project" value="UniProtKB-KW"/>
</dbReference>
<feature type="binding site" evidence="8">
    <location>
        <position position="93"/>
    </location>
    <ligand>
        <name>Mg(2+)</name>
        <dbReference type="ChEBI" id="CHEBI:18420"/>
        <label>2</label>
    </ligand>
</feature>
<dbReference type="InterPro" id="IPR020552">
    <property type="entry name" value="Inositol_monoPase_Li-sen"/>
</dbReference>
<gene>
    <name evidence="10" type="ORF">Zmor_003899</name>
</gene>
<evidence type="ECO:0000256" key="2">
    <source>
        <dbReference type="ARBA" id="ARBA00001946"/>
    </source>
</evidence>
<evidence type="ECO:0000313" key="11">
    <source>
        <dbReference type="Proteomes" id="UP001168821"/>
    </source>
</evidence>
<dbReference type="Proteomes" id="UP001168821">
    <property type="component" value="Unassembled WGS sequence"/>
</dbReference>
<evidence type="ECO:0000256" key="8">
    <source>
        <dbReference type="PIRSR" id="PIRSR600760-2"/>
    </source>
</evidence>
<dbReference type="PRINTS" id="PR00378">
    <property type="entry name" value="LIIMPHPHTASE"/>
</dbReference>
<dbReference type="PROSITE" id="PS00629">
    <property type="entry name" value="IMP_1"/>
    <property type="match status" value="1"/>
</dbReference>
<keyword evidence="11" id="KW-1185">Reference proteome</keyword>
<keyword evidence="5 8" id="KW-0479">Metal-binding</keyword>
<dbReference type="PANTHER" id="PTHR20854">
    <property type="entry name" value="INOSITOL MONOPHOSPHATASE"/>
    <property type="match status" value="1"/>
</dbReference>
<dbReference type="Gene3D" id="3.40.190.80">
    <property type="match status" value="1"/>
</dbReference>
<dbReference type="InterPro" id="IPR033942">
    <property type="entry name" value="IMPase"/>
</dbReference>
<dbReference type="InterPro" id="IPR020583">
    <property type="entry name" value="Inositol_monoP_metal-BS"/>
</dbReference>
<sequence>MSQENLDELLNLAVQCAKEAGKLIVSAINKEKKIQTKTSSTDLVTETDKACEELIVTKIKDLYPDHDIIGEESTVLNSKVHLTSRPTWIIDPIDGTTNFVHGFPYVAVCIGFSIKQKVKLGVVYNPILNRLYYAKEGGGAFLNSQRIEASQCTDLTKSLLISEWGSNRKPERLKKVQENFNNFLTCPCHGIRSTGSAALNMCLIAEGRADGNYEFGIHVWDYAASSIIVEEANGVVLDVTSGSVDLLARRVVAAGTKKIALEICANLVEIQDERD</sequence>
<dbReference type="FunFam" id="3.30.540.10:FF:000004">
    <property type="entry name" value="Inositol-1-monophosphatase"/>
    <property type="match status" value="1"/>
</dbReference>
<evidence type="ECO:0000256" key="6">
    <source>
        <dbReference type="ARBA" id="ARBA00022801"/>
    </source>
</evidence>
<evidence type="ECO:0000256" key="7">
    <source>
        <dbReference type="ARBA" id="ARBA00022842"/>
    </source>
</evidence>
<dbReference type="AlphaFoldDB" id="A0AA38HJ74"/>
<dbReference type="GO" id="GO:0008934">
    <property type="term" value="F:inositol monophosphate 1-phosphatase activity"/>
    <property type="evidence" value="ECO:0007669"/>
    <property type="project" value="InterPro"/>
</dbReference>
<dbReference type="Pfam" id="PF00459">
    <property type="entry name" value="Inositol_P"/>
    <property type="match status" value="1"/>
</dbReference>
<name>A0AA38HJ74_9CUCU</name>
<feature type="binding site" evidence="8">
    <location>
        <position position="71"/>
    </location>
    <ligand>
        <name>Mg(2+)</name>
        <dbReference type="ChEBI" id="CHEBI:18420"/>
        <label>1</label>
        <note>catalytic</note>
    </ligand>
</feature>
<evidence type="ECO:0000313" key="10">
    <source>
        <dbReference type="EMBL" id="KAJ3628717.1"/>
    </source>
</evidence>
<protein>
    <recommendedName>
        <fullName evidence="9">Inositol-1-monophosphatase</fullName>
        <ecNumber evidence="9">3.1.3.25</ecNumber>
    </recommendedName>
</protein>
<feature type="binding site" evidence="8">
    <location>
        <position position="91"/>
    </location>
    <ligand>
        <name>Mg(2+)</name>
        <dbReference type="ChEBI" id="CHEBI:18420"/>
        <label>1</label>
        <note>catalytic</note>
    </ligand>
</feature>
<dbReference type="GO" id="GO:0006020">
    <property type="term" value="P:inositol metabolic process"/>
    <property type="evidence" value="ECO:0007669"/>
    <property type="project" value="TreeGrafter"/>
</dbReference>
<dbReference type="GO" id="GO:0046854">
    <property type="term" value="P:phosphatidylinositol phosphate biosynthetic process"/>
    <property type="evidence" value="ECO:0007669"/>
    <property type="project" value="InterPro"/>
</dbReference>
<dbReference type="SUPFAM" id="SSF56655">
    <property type="entry name" value="Carbohydrate phosphatase"/>
    <property type="match status" value="1"/>
</dbReference>
<comment type="cofactor">
    <cofactor evidence="2 8 9">
        <name>Mg(2+)</name>
        <dbReference type="ChEBI" id="CHEBI:18420"/>
    </cofactor>
</comment>
<dbReference type="GO" id="GO:0007165">
    <property type="term" value="P:signal transduction"/>
    <property type="evidence" value="ECO:0007669"/>
    <property type="project" value="TreeGrafter"/>
</dbReference>
<organism evidence="10 11">
    <name type="scientific">Zophobas morio</name>
    <dbReference type="NCBI Taxonomy" id="2755281"/>
    <lineage>
        <taxon>Eukaryota</taxon>
        <taxon>Metazoa</taxon>
        <taxon>Ecdysozoa</taxon>
        <taxon>Arthropoda</taxon>
        <taxon>Hexapoda</taxon>
        <taxon>Insecta</taxon>
        <taxon>Pterygota</taxon>
        <taxon>Neoptera</taxon>
        <taxon>Endopterygota</taxon>
        <taxon>Coleoptera</taxon>
        <taxon>Polyphaga</taxon>
        <taxon>Cucujiformia</taxon>
        <taxon>Tenebrionidae</taxon>
        <taxon>Zophobas</taxon>
    </lineage>
</organism>
<evidence type="ECO:0000256" key="4">
    <source>
        <dbReference type="ARBA" id="ARBA00009759"/>
    </source>
</evidence>
<dbReference type="Gene3D" id="3.30.540.10">
    <property type="entry name" value="Fructose-1,6-Bisphosphatase, subunit A, domain 1"/>
    <property type="match status" value="1"/>
</dbReference>
<dbReference type="EC" id="3.1.3.25" evidence="9"/>
<dbReference type="EMBL" id="JALNTZ010001082">
    <property type="protein sequence ID" value="KAJ3628717.1"/>
    <property type="molecule type" value="Genomic_DNA"/>
</dbReference>
<evidence type="ECO:0000256" key="1">
    <source>
        <dbReference type="ARBA" id="ARBA00001033"/>
    </source>
</evidence>
<dbReference type="InterPro" id="IPR000760">
    <property type="entry name" value="Inositol_monophosphatase-like"/>
</dbReference>
<accession>A0AA38HJ74</accession>